<evidence type="ECO:0000259" key="1">
    <source>
        <dbReference type="PROSITE" id="PS50003"/>
    </source>
</evidence>
<evidence type="ECO:0000313" key="2">
    <source>
        <dbReference type="EMBL" id="CAE7213479.1"/>
    </source>
</evidence>
<organism evidence="2 3">
    <name type="scientific">Symbiodinium natans</name>
    <dbReference type="NCBI Taxonomy" id="878477"/>
    <lineage>
        <taxon>Eukaryota</taxon>
        <taxon>Sar</taxon>
        <taxon>Alveolata</taxon>
        <taxon>Dinophyceae</taxon>
        <taxon>Suessiales</taxon>
        <taxon>Symbiodiniaceae</taxon>
        <taxon>Symbiodinium</taxon>
    </lineage>
</organism>
<dbReference type="SMART" id="SM00233">
    <property type="entry name" value="PH"/>
    <property type="match status" value="1"/>
</dbReference>
<feature type="domain" description="PH" evidence="1">
    <location>
        <begin position="51"/>
        <end position="173"/>
    </location>
</feature>
<evidence type="ECO:0000313" key="3">
    <source>
        <dbReference type="Proteomes" id="UP000604046"/>
    </source>
</evidence>
<name>A0A812JTE8_9DINO</name>
<dbReference type="Proteomes" id="UP000604046">
    <property type="component" value="Unassembled WGS sequence"/>
</dbReference>
<reference evidence="2" key="1">
    <citation type="submission" date="2021-02" db="EMBL/GenBank/DDBJ databases">
        <authorList>
            <person name="Dougan E. K."/>
            <person name="Rhodes N."/>
            <person name="Thang M."/>
            <person name="Chan C."/>
        </authorList>
    </citation>
    <scope>NUCLEOTIDE SEQUENCE</scope>
</reference>
<dbReference type="InterPro" id="IPR001849">
    <property type="entry name" value="PH_domain"/>
</dbReference>
<comment type="caution">
    <text evidence="2">The sequence shown here is derived from an EMBL/GenBank/DDBJ whole genome shotgun (WGS) entry which is preliminary data.</text>
</comment>
<dbReference type="AlphaFoldDB" id="A0A812JTE8"/>
<dbReference type="OrthoDB" id="407438at2759"/>
<dbReference type="PROSITE" id="PS50003">
    <property type="entry name" value="PH_DOMAIN"/>
    <property type="match status" value="1"/>
</dbReference>
<keyword evidence="3" id="KW-1185">Reference proteome</keyword>
<dbReference type="EMBL" id="CAJNDS010000511">
    <property type="protein sequence ID" value="CAE7213479.1"/>
    <property type="molecule type" value="Genomic_DNA"/>
</dbReference>
<dbReference type="SUPFAM" id="SSF50729">
    <property type="entry name" value="PH domain-like"/>
    <property type="match status" value="1"/>
</dbReference>
<gene>
    <name evidence="2" type="ORF">SNAT2548_LOCUS7331</name>
</gene>
<accession>A0A812JTE8</accession>
<sequence length="190" mass="22370">MADDHVLLPCEKPFEDELQRNRARAAARKEKFERDKKVVQYVQSQTGVRKKEPLRGELSQLHSGFWKTTEIRRWVELDEHTGILVIWTQRPPKGLVYKIEELRARKSWSWFNSGKQDQAIPISVFSMKELQDVDACKPYLSIFLHFRRNGLILIAPGEEEFEHWLNALGQFVGVSSSTFKWKQVQEEEEE</sequence>
<proteinExistence type="predicted"/>
<protein>
    <recommendedName>
        <fullName evidence="1">PH domain-containing protein</fullName>
    </recommendedName>
</protein>